<reference evidence="1 2" key="1">
    <citation type="journal article" date="2019" name="Nat. Ecol. Evol.">
        <title>Megaphylogeny resolves global patterns of mushroom evolution.</title>
        <authorList>
            <person name="Varga T."/>
            <person name="Krizsan K."/>
            <person name="Foldi C."/>
            <person name="Dima B."/>
            <person name="Sanchez-Garcia M."/>
            <person name="Sanchez-Ramirez S."/>
            <person name="Szollosi G.J."/>
            <person name="Szarkandi J.G."/>
            <person name="Papp V."/>
            <person name="Albert L."/>
            <person name="Andreopoulos W."/>
            <person name="Angelini C."/>
            <person name="Antonin V."/>
            <person name="Barry K.W."/>
            <person name="Bougher N.L."/>
            <person name="Buchanan P."/>
            <person name="Buyck B."/>
            <person name="Bense V."/>
            <person name="Catcheside P."/>
            <person name="Chovatia M."/>
            <person name="Cooper J."/>
            <person name="Damon W."/>
            <person name="Desjardin D."/>
            <person name="Finy P."/>
            <person name="Geml J."/>
            <person name="Haridas S."/>
            <person name="Hughes K."/>
            <person name="Justo A."/>
            <person name="Karasinski D."/>
            <person name="Kautmanova I."/>
            <person name="Kiss B."/>
            <person name="Kocsube S."/>
            <person name="Kotiranta H."/>
            <person name="LaButti K.M."/>
            <person name="Lechner B.E."/>
            <person name="Liimatainen K."/>
            <person name="Lipzen A."/>
            <person name="Lukacs Z."/>
            <person name="Mihaltcheva S."/>
            <person name="Morgado L.N."/>
            <person name="Niskanen T."/>
            <person name="Noordeloos M.E."/>
            <person name="Ohm R.A."/>
            <person name="Ortiz-Santana B."/>
            <person name="Ovrebo C."/>
            <person name="Racz N."/>
            <person name="Riley R."/>
            <person name="Savchenko A."/>
            <person name="Shiryaev A."/>
            <person name="Soop K."/>
            <person name="Spirin V."/>
            <person name="Szebenyi C."/>
            <person name="Tomsovsky M."/>
            <person name="Tulloss R.E."/>
            <person name="Uehling J."/>
            <person name="Grigoriev I.V."/>
            <person name="Vagvolgyi C."/>
            <person name="Papp T."/>
            <person name="Martin F.M."/>
            <person name="Miettinen O."/>
            <person name="Hibbett D.S."/>
            <person name="Nagy L.G."/>
        </authorList>
    </citation>
    <scope>NUCLEOTIDE SEQUENCE [LARGE SCALE GENOMIC DNA]</scope>
    <source>
        <strain evidence="1 2">CBS 309.79</strain>
    </source>
</reference>
<evidence type="ECO:0000313" key="2">
    <source>
        <dbReference type="Proteomes" id="UP000305067"/>
    </source>
</evidence>
<keyword evidence="2" id="KW-1185">Reference proteome</keyword>
<evidence type="ECO:0000313" key="1">
    <source>
        <dbReference type="EMBL" id="TFL03760.1"/>
    </source>
</evidence>
<protein>
    <submittedName>
        <fullName evidence="1">Uncharacterized protein</fullName>
    </submittedName>
</protein>
<sequence>MASRRRVAGTWTASVRPRRFLGLFQPLFAHYTPLRRSKLATKEGSSTLGHNRISLRLLSTAATSAESRDICVLHVPMKLDLDTAGRRSDV</sequence>
<accession>A0A5C3QSE2</accession>
<name>A0A5C3QSE2_9AGAR</name>
<organism evidence="1 2">
    <name type="scientific">Pterulicium gracile</name>
    <dbReference type="NCBI Taxonomy" id="1884261"/>
    <lineage>
        <taxon>Eukaryota</taxon>
        <taxon>Fungi</taxon>
        <taxon>Dikarya</taxon>
        <taxon>Basidiomycota</taxon>
        <taxon>Agaricomycotina</taxon>
        <taxon>Agaricomycetes</taxon>
        <taxon>Agaricomycetidae</taxon>
        <taxon>Agaricales</taxon>
        <taxon>Pleurotineae</taxon>
        <taxon>Pterulaceae</taxon>
        <taxon>Pterulicium</taxon>
    </lineage>
</organism>
<gene>
    <name evidence="1" type="ORF">BDV98DRAFT_563007</name>
</gene>
<dbReference type="EMBL" id="ML178819">
    <property type="protein sequence ID" value="TFL03760.1"/>
    <property type="molecule type" value="Genomic_DNA"/>
</dbReference>
<dbReference type="Proteomes" id="UP000305067">
    <property type="component" value="Unassembled WGS sequence"/>
</dbReference>
<dbReference type="AlphaFoldDB" id="A0A5C3QSE2"/>
<proteinExistence type="predicted"/>